<dbReference type="InterPro" id="IPR056789">
    <property type="entry name" value="LRR_R13L1-DRL21"/>
</dbReference>
<dbReference type="Pfam" id="PF00931">
    <property type="entry name" value="NB-ARC"/>
    <property type="match status" value="1"/>
</dbReference>
<organism evidence="4 5">
    <name type="scientific">Dichanthelium oligosanthes</name>
    <dbReference type="NCBI Taxonomy" id="888268"/>
    <lineage>
        <taxon>Eukaryota</taxon>
        <taxon>Viridiplantae</taxon>
        <taxon>Streptophyta</taxon>
        <taxon>Embryophyta</taxon>
        <taxon>Tracheophyta</taxon>
        <taxon>Spermatophyta</taxon>
        <taxon>Magnoliopsida</taxon>
        <taxon>Liliopsida</taxon>
        <taxon>Poales</taxon>
        <taxon>Poaceae</taxon>
        <taxon>PACMAD clade</taxon>
        <taxon>Panicoideae</taxon>
        <taxon>Panicodae</taxon>
        <taxon>Paniceae</taxon>
        <taxon>Dichantheliinae</taxon>
        <taxon>Dichanthelium</taxon>
    </lineage>
</organism>
<comment type="caution">
    <text evidence="4">The sequence shown here is derived from an EMBL/GenBank/DDBJ whole genome shotgun (WGS) entry which is preliminary data.</text>
</comment>
<dbReference type="PRINTS" id="PR00364">
    <property type="entry name" value="DISEASERSIST"/>
</dbReference>
<proteinExistence type="predicted"/>
<dbReference type="PANTHER" id="PTHR36766:SF40">
    <property type="entry name" value="DISEASE RESISTANCE PROTEIN RGA3"/>
    <property type="match status" value="1"/>
</dbReference>
<dbReference type="InterPro" id="IPR032675">
    <property type="entry name" value="LRR_dom_sf"/>
</dbReference>
<protein>
    <submittedName>
        <fullName evidence="4">Uncharacterized protein</fullName>
    </submittedName>
</protein>
<keyword evidence="1" id="KW-0433">Leucine-rich repeat</keyword>
<dbReference type="OrthoDB" id="777601at2759"/>
<dbReference type="GO" id="GO:0043531">
    <property type="term" value="F:ADP binding"/>
    <property type="evidence" value="ECO:0007669"/>
    <property type="project" value="InterPro"/>
</dbReference>
<dbReference type="Gene3D" id="3.80.10.10">
    <property type="entry name" value="Ribonuclease Inhibitor"/>
    <property type="match status" value="2"/>
</dbReference>
<evidence type="ECO:0000259" key="3">
    <source>
        <dbReference type="Pfam" id="PF25019"/>
    </source>
</evidence>
<dbReference type="InterPro" id="IPR002182">
    <property type="entry name" value="NB-ARC"/>
</dbReference>
<dbReference type="Proteomes" id="UP000095767">
    <property type="component" value="Unassembled WGS sequence"/>
</dbReference>
<sequence length="561" mass="63359">MAGVGEALVSAVLKEVGKISSSVAKFSMGRKLKNVREKLTNIAAQRSQFGFMLDTCSTHQVEINKRQTTSKINRTTIVGRQKEKEEIVTLLKLDDQQETLVLPIFGFGGIGKTTLAKLVFNDDRMESFDLRITKEDTKNSMLLSMHDLIHDLARSVLRDELFFVDGQNGYGSGNGNHRFIVQRTASGMSSNISRLQSVYPAELEIECLENVKSIKEVDAVNMADKSVLAKLVLAWTPAVERFVEDEALLREFLPPENLMFLKIQGYTATSFSGWMMAMTSYLPHLVCIEMVNLPRCEDLPPFGQLQNLERLTLKRMPMFRKLGTEFCGGSGAFKKLREFTLIDLDTLEEWVTKVPVRANGEFMFPSLHRLEIYGCPKLRLKPCLPRATEWIIQASDEEKKSQYDAGSSSSALMLSKLHVKSCQLLPNQWALLEFLPALEVLEISNYQQKKLPDAIGFLVSLRSLTIDVCNNDPEELSNWIFFECYNIVFSGRREYDIKQLADTLAAVGQTLLRDKEVVRFIIHNQSLSLADRNRITSITTGNDDITLYDLFAHLVTQRGAA</sequence>
<name>A0A1E5VHG7_9POAL</name>
<dbReference type="InterPro" id="IPR027417">
    <property type="entry name" value="P-loop_NTPase"/>
</dbReference>
<evidence type="ECO:0000256" key="1">
    <source>
        <dbReference type="ARBA" id="ARBA00022614"/>
    </source>
</evidence>
<dbReference type="SUPFAM" id="SSF52540">
    <property type="entry name" value="P-loop containing nucleoside triphosphate hydrolases"/>
    <property type="match status" value="1"/>
</dbReference>
<dbReference type="PANTHER" id="PTHR36766">
    <property type="entry name" value="PLANT BROAD-SPECTRUM MILDEW RESISTANCE PROTEIN RPW8"/>
    <property type="match status" value="1"/>
</dbReference>
<feature type="domain" description="R13L1/DRL21-like LRR repeat region" evidence="3">
    <location>
        <begin position="201"/>
        <end position="316"/>
    </location>
</feature>
<feature type="domain" description="NB-ARC" evidence="2">
    <location>
        <begin position="82"/>
        <end position="152"/>
    </location>
</feature>
<evidence type="ECO:0000313" key="5">
    <source>
        <dbReference type="Proteomes" id="UP000095767"/>
    </source>
</evidence>
<dbReference type="EMBL" id="LWDX02039392">
    <property type="protein sequence ID" value="OEL24569.1"/>
    <property type="molecule type" value="Genomic_DNA"/>
</dbReference>
<dbReference type="Gene3D" id="3.40.50.300">
    <property type="entry name" value="P-loop containing nucleotide triphosphate hydrolases"/>
    <property type="match status" value="1"/>
</dbReference>
<evidence type="ECO:0000313" key="4">
    <source>
        <dbReference type="EMBL" id="OEL24569.1"/>
    </source>
</evidence>
<keyword evidence="5" id="KW-1185">Reference proteome</keyword>
<dbReference type="Pfam" id="PF25019">
    <property type="entry name" value="LRR_R13L1-DRL21"/>
    <property type="match status" value="1"/>
</dbReference>
<dbReference type="SUPFAM" id="SSF52047">
    <property type="entry name" value="RNI-like"/>
    <property type="match status" value="1"/>
</dbReference>
<accession>A0A1E5VHG7</accession>
<dbReference type="AlphaFoldDB" id="A0A1E5VHG7"/>
<gene>
    <name evidence="4" type="ORF">BAE44_0014411</name>
</gene>
<reference evidence="4 5" key="1">
    <citation type="submission" date="2016-09" db="EMBL/GenBank/DDBJ databases">
        <title>The draft genome of Dichanthelium oligosanthes: A C3 panicoid grass species.</title>
        <authorList>
            <person name="Studer A.J."/>
            <person name="Schnable J.C."/>
            <person name="Brutnell T.P."/>
        </authorList>
    </citation>
    <scope>NUCLEOTIDE SEQUENCE [LARGE SCALE GENOMIC DNA]</scope>
    <source>
        <strain evidence="5">cv. Kellogg 1175</strain>
        <tissue evidence="4">Leaf</tissue>
    </source>
</reference>
<evidence type="ECO:0000259" key="2">
    <source>
        <dbReference type="Pfam" id="PF00931"/>
    </source>
</evidence>